<keyword evidence="9" id="KW-1185">Reference proteome</keyword>
<protein>
    <submittedName>
        <fullName evidence="8">Uncharacterized protein</fullName>
    </submittedName>
</protein>
<dbReference type="AlphaFoldDB" id="A0ABD0YTP5"/>
<dbReference type="SUPFAM" id="SSF53474">
    <property type="entry name" value="alpha/beta-Hydrolases"/>
    <property type="match status" value="1"/>
</dbReference>
<dbReference type="GO" id="GO:0004180">
    <property type="term" value="F:carboxypeptidase activity"/>
    <property type="evidence" value="ECO:0007669"/>
    <property type="project" value="UniProtKB-KW"/>
</dbReference>
<dbReference type="PANTHER" id="PTHR11802">
    <property type="entry name" value="SERINE PROTEASE FAMILY S10 SERINE CARBOXYPEPTIDASE"/>
    <property type="match status" value="1"/>
</dbReference>
<feature type="chain" id="PRO_5044790446" evidence="7">
    <location>
        <begin position="23"/>
        <end position="451"/>
    </location>
</feature>
<evidence type="ECO:0000313" key="9">
    <source>
        <dbReference type="Proteomes" id="UP001558652"/>
    </source>
</evidence>
<comment type="similarity">
    <text evidence="1">Belongs to the peptidase S10 family.</text>
</comment>
<accession>A0ABD0YTP5</accession>
<evidence type="ECO:0000256" key="5">
    <source>
        <dbReference type="ARBA" id="ARBA00022801"/>
    </source>
</evidence>
<evidence type="ECO:0000313" key="8">
    <source>
        <dbReference type="EMBL" id="KAL1138589.1"/>
    </source>
</evidence>
<dbReference type="Proteomes" id="UP001558652">
    <property type="component" value="Unassembled WGS sequence"/>
</dbReference>
<dbReference type="InterPro" id="IPR001563">
    <property type="entry name" value="Peptidase_S10"/>
</dbReference>
<dbReference type="GO" id="GO:0006508">
    <property type="term" value="P:proteolysis"/>
    <property type="evidence" value="ECO:0007669"/>
    <property type="project" value="UniProtKB-KW"/>
</dbReference>
<reference evidence="8 9" key="1">
    <citation type="submission" date="2024-07" db="EMBL/GenBank/DDBJ databases">
        <title>Chromosome-level genome assembly of the water stick insect Ranatra chinensis (Heteroptera: Nepidae).</title>
        <authorList>
            <person name="Liu X."/>
        </authorList>
    </citation>
    <scope>NUCLEOTIDE SEQUENCE [LARGE SCALE GENOMIC DNA]</scope>
    <source>
        <strain evidence="8">Cailab_2021Rc</strain>
        <tissue evidence="8">Muscle</tissue>
    </source>
</reference>
<sequence length="451" mass="51080">MRAMISSTIIFALLILQLGGHPEDGYFITADLISNSPSADIREASLVTLANVTGHSGFLTVDEKYNTNFFFWYFPPANNLEKAPFILRLAGMNTTVFQDLFYGTGPYRLDESLNVAPSKYSWHMFSHLLYIDYLPGRGFSFSDGGREHRINYLDIANNLQVALTMFFDVFDNLKVDEINLTGDSQGAVAAVTLASKLLNSKLNSTSKENGNRAMGLRSVLFLSGVLGLEEQWYRADLYEDFGLFLSKGQEKHFRDLERLNMEFMTSENYDAVLDLSVCMTGFRDNPCFERATGRRTPIHMLFDEPTYIYADFVKQPHIKQMLNVGNRGYNVGPRGLTVDQWVPVWTWTHVRNVTTTLIEDYEVIFMFGQFDMTVSYASSATMVDSFEWSGSDSFKNSSRILLRGASDEIQAYVRSYDSLTEIMVTDSGHTSACDQSRKVWVLAKSIFSNLT</sequence>
<evidence type="ECO:0000256" key="6">
    <source>
        <dbReference type="ARBA" id="ARBA00023180"/>
    </source>
</evidence>
<dbReference type="Pfam" id="PF00450">
    <property type="entry name" value="Peptidase_S10"/>
    <property type="match status" value="1"/>
</dbReference>
<name>A0ABD0YTP5_9HEMI</name>
<evidence type="ECO:0000256" key="4">
    <source>
        <dbReference type="ARBA" id="ARBA00022729"/>
    </source>
</evidence>
<dbReference type="Gene3D" id="3.40.50.1820">
    <property type="entry name" value="alpha/beta hydrolase"/>
    <property type="match status" value="1"/>
</dbReference>
<dbReference type="InterPro" id="IPR029058">
    <property type="entry name" value="AB_hydrolase_fold"/>
</dbReference>
<keyword evidence="4 7" id="KW-0732">Signal</keyword>
<comment type="caution">
    <text evidence="8">The sequence shown here is derived from an EMBL/GenBank/DDBJ whole genome shotgun (WGS) entry which is preliminary data.</text>
</comment>
<feature type="signal peptide" evidence="7">
    <location>
        <begin position="1"/>
        <end position="22"/>
    </location>
</feature>
<gene>
    <name evidence="8" type="ORF">AAG570_008652</name>
</gene>
<proteinExistence type="inferred from homology"/>
<keyword evidence="6" id="KW-0325">Glycoprotein</keyword>
<organism evidence="8 9">
    <name type="scientific">Ranatra chinensis</name>
    <dbReference type="NCBI Taxonomy" id="642074"/>
    <lineage>
        <taxon>Eukaryota</taxon>
        <taxon>Metazoa</taxon>
        <taxon>Ecdysozoa</taxon>
        <taxon>Arthropoda</taxon>
        <taxon>Hexapoda</taxon>
        <taxon>Insecta</taxon>
        <taxon>Pterygota</taxon>
        <taxon>Neoptera</taxon>
        <taxon>Paraneoptera</taxon>
        <taxon>Hemiptera</taxon>
        <taxon>Heteroptera</taxon>
        <taxon>Panheteroptera</taxon>
        <taxon>Nepomorpha</taxon>
        <taxon>Nepidae</taxon>
        <taxon>Ranatrinae</taxon>
        <taxon>Ranatra</taxon>
    </lineage>
</organism>
<keyword evidence="5" id="KW-0378">Hydrolase</keyword>
<keyword evidence="2" id="KW-0121">Carboxypeptidase</keyword>
<evidence type="ECO:0000256" key="1">
    <source>
        <dbReference type="ARBA" id="ARBA00009431"/>
    </source>
</evidence>
<dbReference type="EMBL" id="JBFDAA010000003">
    <property type="protein sequence ID" value="KAL1138589.1"/>
    <property type="molecule type" value="Genomic_DNA"/>
</dbReference>
<keyword evidence="3" id="KW-0645">Protease</keyword>
<evidence type="ECO:0000256" key="2">
    <source>
        <dbReference type="ARBA" id="ARBA00022645"/>
    </source>
</evidence>
<evidence type="ECO:0000256" key="7">
    <source>
        <dbReference type="SAM" id="SignalP"/>
    </source>
</evidence>
<dbReference type="PANTHER" id="PTHR11802:SF472">
    <property type="entry name" value="SERINE CARBOXYPEPTIDASE CPVL-RELATED"/>
    <property type="match status" value="1"/>
</dbReference>
<evidence type="ECO:0000256" key="3">
    <source>
        <dbReference type="ARBA" id="ARBA00022670"/>
    </source>
</evidence>